<protein>
    <submittedName>
        <fullName evidence="2">Uncharacterized protein</fullName>
    </submittedName>
</protein>
<evidence type="ECO:0000313" key="2">
    <source>
        <dbReference type="EMBL" id="CAK0863899.1"/>
    </source>
</evidence>
<sequence length="66" mass="7452">DSRRRRWPLLRCRPLPRGGRQPVRLRGDHRRADRRDPGPSRPRPKGAPGSPRAPCGAARRTPGCPK</sequence>
<evidence type="ECO:0000313" key="3">
    <source>
        <dbReference type="Proteomes" id="UP001189429"/>
    </source>
</evidence>
<gene>
    <name evidence="2" type="ORF">PCOR1329_LOCUS51923</name>
</gene>
<organism evidence="2 3">
    <name type="scientific">Prorocentrum cordatum</name>
    <dbReference type="NCBI Taxonomy" id="2364126"/>
    <lineage>
        <taxon>Eukaryota</taxon>
        <taxon>Sar</taxon>
        <taxon>Alveolata</taxon>
        <taxon>Dinophyceae</taxon>
        <taxon>Prorocentrales</taxon>
        <taxon>Prorocentraceae</taxon>
        <taxon>Prorocentrum</taxon>
    </lineage>
</organism>
<proteinExistence type="predicted"/>
<reference evidence="2" key="1">
    <citation type="submission" date="2023-10" db="EMBL/GenBank/DDBJ databases">
        <authorList>
            <person name="Chen Y."/>
            <person name="Shah S."/>
            <person name="Dougan E. K."/>
            <person name="Thang M."/>
            <person name="Chan C."/>
        </authorList>
    </citation>
    <scope>NUCLEOTIDE SEQUENCE [LARGE SCALE GENOMIC DNA]</scope>
</reference>
<dbReference type="Proteomes" id="UP001189429">
    <property type="component" value="Unassembled WGS sequence"/>
</dbReference>
<feature type="non-terminal residue" evidence="2">
    <location>
        <position position="66"/>
    </location>
</feature>
<dbReference type="EMBL" id="CAUYUJ010016314">
    <property type="protein sequence ID" value="CAK0863899.1"/>
    <property type="molecule type" value="Genomic_DNA"/>
</dbReference>
<keyword evidence="3" id="KW-1185">Reference proteome</keyword>
<accession>A0ABN9UVH3</accession>
<feature type="compositionally biased region" description="Low complexity" evidence="1">
    <location>
        <begin position="9"/>
        <end position="20"/>
    </location>
</feature>
<evidence type="ECO:0000256" key="1">
    <source>
        <dbReference type="SAM" id="MobiDB-lite"/>
    </source>
</evidence>
<comment type="caution">
    <text evidence="2">The sequence shown here is derived from an EMBL/GenBank/DDBJ whole genome shotgun (WGS) entry which is preliminary data.</text>
</comment>
<feature type="non-terminal residue" evidence="2">
    <location>
        <position position="1"/>
    </location>
</feature>
<feature type="region of interest" description="Disordered" evidence="1">
    <location>
        <begin position="1"/>
        <end position="66"/>
    </location>
</feature>
<name>A0ABN9UVH3_9DINO</name>